<evidence type="ECO:0000313" key="2">
    <source>
        <dbReference type="Proteomes" id="UP000789366"/>
    </source>
</evidence>
<comment type="caution">
    <text evidence="1">The sequence shown here is derived from an EMBL/GenBank/DDBJ whole genome shotgun (WGS) entry which is preliminary data.</text>
</comment>
<reference evidence="1" key="1">
    <citation type="submission" date="2021-06" db="EMBL/GenBank/DDBJ databases">
        <authorList>
            <person name="Kallberg Y."/>
            <person name="Tangrot J."/>
            <person name="Rosling A."/>
        </authorList>
    </citation>
    <scope>NUCLEOTIDE SEQUENCE</scope>
    <source>
        <strain evidence="1">28 12/20/2015</strain>
    </source>
</reference>
<accession>A0ACA9NYG2</accession>
<sequence length="60" mass="6965">LDVLDIPTENLDTFAANSVSCPDKLCWLYVKVRLEWYLAIWYYSSATISIRGVYFCIHMG</sequence>
<proteinExistence type="predicted"/>
<name>A0ACA9NYG2_9GLOM</name>
<evidence type="ECO:0000313" key="1">
    <source>
        <dbReference type="EMBL" id="CAG8681954.1"/>
    </source>
</evidence>
<gene>
    <name evidence="1" type="ORF">SPELUC_LOCUS10205</name>
</gene>
<feature type="non-terminal residue" evidence="1">
    <location>
        <position position="1"/>
    </location>
</feature>
<dbReference type="Proteomes" id="UP000789366">
    <property type="component" value="Unassembled WGS sequence"/>
</dbReference>
<keyword evidence="2" id="KW-1185">Reference proteome</keyword>
<protein>
    <submittedName>
        <fullName evidence="1">6067_t:CDS:1</fullName>
    </submittedName>
</protein>
<feature type="non-terminal residue" evidence="1">
    <location>
        <position position="60"/>
    </location>
</feature>
<organism evidence="1 2">
    <name type="scientific">Cetraspora pellucida</name>
    <dbReference type="NCBI Taxonomy" id="1433469"/>
    <lineage>
        <taxon>Eukaryota</taxon>
        <taxon>Fungi</taxon>
        <taxon>Fungi incertae sedis</taxon>
        <taxon>Mucoromycota</taxon>
        <taxon>Glomeromycotina</taxon>
        <taxon>Glomeromycetes</taxon>
        <taxon>Diversisporales</taxon>
        <taxon>Gigasporaceae</taxon>
        <taxon>Cetraspora</taxon>
    </lineage>
</organism>
<dbReference type="EMBL" id="CAJVPW010018482">
    <property type="protein sequence ID" value="CAG8681954.1"/>
    <property type="molecule type" value="Genomic_DNA"/>
</dbReference>